<dbReference type="EMBL" id="PVWK01000079">
    <property type="protein sequence ID" value="PSB28446.1"/>
    <property type="molecule type" value="Genomic_DNA"/>
</dbReference>
<dbReference type="InterPro" id="IPR023801">
    <property type="entry name" value="His_deacetylse_dom"/>
</dbReference>
<dbReference type="Pfam" id="PF00850">
    <property type="entry name" value="Hist_deacetyl"/>
    <property type="match status" value="1"/>
</dbReference>
<protein>
    <submittedName>
        <fullName evidence="3">Histone deacetylase</fullName>
    </submittedName>
</protein>
<dbReference type="GO" id="GO:0004407">
    <property type="term" value="F:histone deacetylase activity"/>
    <property type="evidence" value="ECO:0007669"/>
    <property type="project" value="TreeGrafter"/>
</dbReference>
<organism evidence="3 4">
    <name type="scientific">Stenomitos frigidus ULC18</name>
    <dbReference type="NCBI Taxonomy" id="2107698"/>
    <lineage>
        <taxon>Bacteria</taxon>
        <taxon>Bacillati</taxon>
        <taxon>Cyanobacteriota</taxon>
        <taxon>Cyanophyceae</taxon>
        <taxon>Leptolyngbyales</taxon>
        <taxon>Leptolyngbyaceae</taxon>
        <taxon>Stenomitos</taxon>
    </lineage>
</organism>
<sequence length="307" mass="33440">MLPIIYSDDFLLHETGSFHPEKPERLTAIRNALKSAVWADQLDWRSPTPIATRPVMAQLQQVHTQRYIDGVQRLVSRGGGYIDADTPVSAQTYDVALLAVSAWMDGVDCVLATDNPAFVLARPPGHHAVSEVGMGFCIFSNAAIAARYALEQPGVDRVAILDWDVHHGNGTQAIVETHPQIAYCSLHESPQYPGTGAEHERGLHNNVLNVPMPPGSTMAAYEPAFSQKVMPFLTGFQPDLLIISAGYDANHADPLAGISLKPEDFGVFTRYCLALTRRLLFGLEGGYDLDAIGRSVVATIEPCLPLR</sequence>
<dbReference type="PANTHER" id="PTHR10625:SF10">
    <property type="entry name" value="HISTONE DEACETYLASE HDAC1"/>
    <property type="match status" value="1"/>
</dbReference>
<keyword evidence="4" id="KW-1185">Reference proteome</keyword>
<feature type="domain" description="Histone deacetylase" evidence="2">
    <location>
        <begin position="19"/>
        <end position="300"/>
    </location>
</feature>
<accession>A0A2T1E6T6</accession>
<dbReference type="InterPro" id="IPR023696">
    <property type="entry name" value="Ureohydrolase_dom_sf"/>
</dbReference>
<dbReference type="InterPro" id="IPR000286">
    <property type="entry name" value="HDACs"/>
</dbReference>
<evidence type="ECO:0000313" key="4">
    <source>
        <dbReference type="Proteomes" id="UP000239576"/>
    </source>
</evidence>
<proteinExistence type="inferred from homology"/>
<evidence type="ECO:0000313" key="3">
    <source>
        <dbReference type="EMBL" id="PSB28446.1"/>
    </source>
</evidence>
<dbReference type="SUPFAM" id="SSF52768">
    <property type="entry name" value="Arginase/deacetylase"/>
    <property type="match status" value="1"/>
</dbReference>
<gene>
    <name evidence="3" type="ORF">C7B82_13295</name>
</gene>
<evidence type="ECO:0000259" key="2">
    <source>
        <dbReference type="Pfam" id="PF00850"/>
    </source>
</evidence>
<dbReference type="RefSeq" id="WP_106256774.1">
    <property type="nucleotide sequence ID" value="NZ_CAWNSW010000001.1"/>
</dbReference>
<dbReference type="PANTHER" id="PTHR10625">
    <property type="entry name" value="HISTONE DEACETYLASE HDAC1-RELATED"/>
    <property type="match status" value="1"/>
</dbReference>
<dbReference type="PRINTS" id="PR01270">
    <property type="entry name" value="HDASUPER"/>
</dbReference>
<dbReference type="GO" id="GO:0040029">
    <property type="term" value="P:epigenetic regulation of gene expression"/>
    <property type="evidence" value="ECO:0007669"/>
    <property type="project" value="TreeGrafter"/>
</dbReference>
<dbReference type="InterPro" id="IPR037138">
    <property type="entry name" value="His_deacetylse_dom_sf"/>
</dbReference>
<evidence type="ECO:0000256" key="1">
    <source>
        <dbReference type="ARBA" id="ARBA00005947"/>
    </source>
</evidence>
<comment type="caution">
    <text evidence="3">The sequence shown here is derived from an EMBL/GenBank/DDBJ whole genome shotgun (WGS) entry which is preliminary data.</text>
</comment>
<name>A0A2T1E6T6_9CYAN</name>
<reference evidence="3 4" key="2">
    <citation type="submission" date="2018-03" db="EMBL/GenBank/DDBJ databases">
        <title>The ancient ancestry and fast evolution of plastids.</title>
        <authorList>
            <person name="Moore K.R."/>
            <person name="Magnabosco C."/>
            <person name="Momper L."/>
            <person name="Gold D.A."/>
            <person name="Bosak T."/>
            <person name="Fournier G.P."/>
        </authorList>
    </citation>
    <scope>NUCLEOTIDE SEQUENCE [LARGE SCALE GENOMIC DNA]</scope>
    <source>
        <strain evidence="3 4">ULC18</strain>
    </source>
</reference>
<dbReference type="CDD" id="cd09992">
    <property type="entry name" value="HDAC_classII"/>
    <property type="match status" value="1"/>
</dbReference>
<reference evidence="4" key="1">
    <citation type="submission" date="2018-02" db="EMBL/GenBank/DDBJ databases">
        <authorList>
            <person name="Moore K."/>
            <person name="Momper L."/>
        </authorList>
    </citation>
    <scope>NUCLEOTIDE SEQUENCE [LARGE SCALE GENOMIC DNA]</scope>
    <source>
        <strain evidence="4">ULC18</strain>
    </source>
</reference>
<dbReference type="AlphaFoldDB" id="A0A2T1E6T6"/>
<dbReference type="OrthoDB" id="9808367at2"/>
<dbReference type="Gene3D" id="3.40.800.20">
    <property type="entry name" value="Histone deacetylase domain"/>
    <property type="match status" value="1"/>
</dbReference>
<dbReference type="Proteomes" id="UP000239576">
    <property type="component" value="Unassembled WGS sequence"/>
</dbReference>
<comment type="similarity">
    <text evidence="1">Belongs to the histone deacetylase family.</text>
</comment>